<reference evidence="4 5" key="1">
    <citation type="submission" date="2019-03" db="EMBL/GenBank/DDBJ databases">
        <title>Genomic Encyclopedia of Type Strains, Phase IV (KMG-IV): sequencing the most valuable type-strain genomes for metagenomic binning, comparative biology and taxonomic classification.</title>
        <authorList>
            <person name="Goeker M."/>
        </authorList>
    </citation>
    <scope>NUCLEOTIDE SEQUENCE [LARGE SCALE GENOMIC DNA]</scope>
    <source>
        <strain evidence="4 5">DSM 18577</strain>
    </source>
</reference>
<dbReference type="PANTHER" id="PTHR42932:SF1">
    <property type="entry name" value="GENERAL STRESS PROTEIN 20U"/>
    <property type="match status" value="1"/>
</dbReference>
<gene>
    <name evidence="4" type="ORF">EV690_0524</name>
</gene>
<dbReference type="InterPro" id="IPR002177">
    <property type="entry name" value="DPS_DNA-bd"/>
</dbReference>
<dbReference type="PROSITE" id="PS00818">
    <property type="entry name" value="DPS_1"/>
    <property type="match status" value="1"/>
</dbReference>
<comment type="caution">
    <text evidence="4">The sequence shown here is derived from an EMBL/GenBank/DDBJ whole genome shotgun (WGS) entry which is preliminary data.</text>
</comment>
<evidence type="ECO:0000259" key="3">
    <source>
        <dbReference type="Pfam" id="PF00210"/>
    </source>
</evidence>
<proteinExistence type="inferred from homology"/>
<keyword evidence="4" id="KW-0238">DNA-binding</keyword>
<dbReference type="Pfam" id="PF00210">
    <property type="entry name" value="Ferritin"/>
    <property type="match status" value="1"/>
</dbReference>
<dbReference type="AlphaFoldDB" id="A0A4R1KAZ1"/>
<dbReference type="Gene3D" id="1.20.1260.10">
    <property type="match status" value="1"/>
</dbReference>
<evidence type="ECO:0000256" key="2">
    <source>
        <dbReference type="RuleBase" id="RU003875"/>
    </source>
</evidence>
<comment type="similarity">
    <text evidence="1 2">Belongs to the Dps family.</text>
</comment>
<evidence type="ECO:0000313" key="4">
    <source>
        <dbReference type="EMBL" id="TCK61083.1"/>
    </source>
</evidence>
<dbReference type="InterPro" id="IPR009078">
    <property type="entry name" value="Ferritin-like_SF"/>
</dbReference>
<accession>A0A4R1KAZ1</accession>
<evidence type="ECO:0000313" key="5">
    <source>
        <dbReference type="Proteomes" id="UP000295565"/>
    </source>
</evidence>
<dbReference type="GO" id="GO:0008199">
    <property type="term" value="F:ferric iron binding"/>
    <property type="evidence" value="ECO:0007669"/>
    <property type="project" value="InterPro"/>
</dbReference>
<dbReference type="Proteomes" id="UP000295565">
    <property type="component" value="Unassembled WGS sequence"/>
</dbReference>
<feature type="domain" description="Ferritin/DPS" evidence="3">
    <location>
        <begin position="15"/>
        <end position="153"/>
    </location>
</feature>
<dbReference type="PIRSF" id="PIRSF005900">
    <property type="entry name" value="Dps"/>
    <property type="match status" value="1"/>
</dbReference>
<organism evidence="4 5">
    <name type="scientific">Celerinatantimonas diazotrophica</name>
    <dbReference type="NCBI Taxonomy" id="412034"/>
    <lineage>
        <taxon>Bacteria</taxon>
        <taxon>Pseudomonadati</taxon>
        <taxon>Pseudomonadota</taxon>
        <taxon>Gammaproteobacteria</taxon>
        <taxon>Celerinatantimonadaceae</taxon>
        <taxon>Celerinatantimonas</taxon>
    </lineage>
</organism>
<dbReference type="PANTHER" id="PTHR42932">
    <property type="entry name" value="GENERAL STRESS PROTEIN 20U"/>
    <property type="match status" value="1"/>
</dbReference>
<dbReference type="PRINTS" id="PR01346">
    <property type="entry name" value="HELNAPAPROT"/>
</dbReference>
<dbReference type="PROSITE" id="PS00819">
    <property type="entry name" value="DPS_2"/>
    <property type="match status" value="1"/>
</dbReference>
<dbReference type="SUPFAM" id="SSF47240">
    <property type="entry name" value="Ferritin-like"/>
    <property type="match status" value="1"/>
</dbReference>
<dbReference type="GO" id="GO:0016722">
    <property type="term" value="F:oxidoreductase activity, acting on metal ions"/>
    <property type="evidence" value="ECO:0007669"/>
    <property type="project" value="InterPro"/>
</dbReference>
<protein>
    <submittedName>
        <fullName evidence="4">Starvation-inducible DNA-binding protein</fullName>
    </submittedName>
</protein>
<keyword evidence="5" id="KW-1185">Reference proteome</keyword>
<dbReference type="InterPro" id="IPR023188">
    <property type="entry name" value="DPS_DNA-bd_CS"/>
</dbReference>
<dbReference type="RefSeq" id="WP_131911383.1">
    <property type="nucleotide sequence ID" value="NZ_OU594967.1"/>
</dbReference>
<dbReference type="EMBL" id="SMGD01000006">
    <property type="protein sequence ID" value="TCK61083.1"/>
    <property type="molecule type" value="Genomic_DNA"/>
</dbReference>
<dbReference type="OrthoDB" id="9797687at2"/>
<sequence>MNRIGLDEEAASQLIKGLDTLLANYQLLYQNVRGYHWNIRGDKFFELHEKFETTYTDILTKIDEVAERVLTLGGTPSHSYSAYIETSSIKEHTGVHDGMTCVSGLLAGYQTLLQLQRELLSKAAEANDEGTVSLLSDYIASQEKEVWMLSSYIA</sequence>
<dbReference type="InterPro" id="IPR008331">
    <property type="entry name" value="Ferritin_DPS_dom"/>
</dbReference>
<dbReference type="CDD" id="cd01043">
    <property type="entry name" value="DPS"/>
    <property type="match status" value="1"/>
</dbReference>
<dbReference type="GO" id="GO:0003677">
    <property type="term" value="F:DNA binding"/>
    <property type="evidence" value="ECO:0007669"/>
    <property type="project" value="UniProtKB-KW"/>
</dbReference>
<evidence type="ECO:0000256" key="1">
    <source>
        <dbReference type="ARBA" id="ARBA00009497"/>
    </source>
</evidence>
<name>A0A4R1KAZ1_9GAMM</name>
<dbReference type="InterPro" id="IPR012347">
    <property type="entry name" value="Ferritin-like"/>
</dbReference>